<name>A0ACB9KN89_BAUVA</name>
<keyword evidence="2" id="KW-1185">Reference proteome</keyword>
<proteinExistence type="predicted"/>
<evidence type="ECO:0000313" key="2">
    <source>
        <dbReference type="Proteomes" id="UP000828941"/>
    </source>
</evidence>
<gene>
    <name evidence="1" type="ORF">L6164_032063</name>
</gene>
<protein>
    <submittedName>
        <fullName evidence="1">Uncharacterized protein</fullName>
    </submittedName>
</protein>
<dbReference type="EMBL" id="CM039438">
    <property type="protein sequence ID" value="KAI4298513.1"/>
    <property type="molecule type" value="Genomic_DNA"/>
</dbReference>
<evidence type="ECO:0000313" key="1">
    <source>
        <dbReference type="EMBL" id="KAI4298513.1"/>
    </source>
</evidence>
<reference evidence="1 2" key="1">
    <citation type="journal article" date="2022" name="DNA Res.">
        <title>Chromosomal-level genome assembly of the orchid tree Bauhinia variegata (Leguminosae; Cercidoideae) supports the allotetraploid origin hypothesis of Bauhinia.</title>
        <authorList>
            <person name="Zhong Y."/>
            <person name="Chen Y."/>
            <person name="Zheng D."/>
            <person name="Pang J."/>
            <person name="Liu Y."/>
            <person name="Luo S."/>
            <person name="Meng S."/>
            <person name="Qian L."/>
            <person name="Wei D."/>
            <person name="Dai S."/>
            <person name="Zhou R."/>
        </authorList>
    </citation>
    <scope>NUCLEOTIDE SEQUENCE [LARGE SCALE GENOMIC DNA]</scope>
    <source>
        <strain evidence="1">BV-YZ2020</strain>
    </source>
</reference>
<dbReference type="Proteomes" id="UP000828941">
    <property type="component" value="Chromosome 13"/>
</dbReference>
<sequence>MDTRLKSITFFILLLASLFCSMLSASEARPLLHYPSSPSKDIVGDVNGIFRTLKGSGPSPGQGHSLKRLQNLGQIKNSGPSPGEGHRVKSLQDLPVTDHSGPRPGGGHKAIINPKHF</sequence>
<accession>A0ACB9KN89</accession>
<organism evidence="1 2">
    <name type="scientific">Bauhinia variegata</name>
    <name type="common">Purple orchid tree</name>
    <name type="synonym">Phanera variegata</name>
    <dbReference type="NCBI Taxonomy" id="167791"/>
    <lineage>
        <taxon>Eukaryota</taxon>
        <taxon>Viridiplantae</taxon>
        <taxon>Streptophyta</taxon>
        <taxon>Embryophyta</taxon>
        <taxon>Tracheophyta</taxon>
        <taxon>Spermatophyta</taxon>
        <taxon>Magnoliopsida</taxon>
        <taxon>eudicotyledons</taxon>
        <taxon>Gunneridae</taxon>
        <taxon>Pentapetalae</taxon>
        <taxon>rosids</taxon>
        <taxon>fabids</taxon>
        <taxon>Fabales</taxon>
        <taxon>Fabaceae</taxon>
        <taxon>Cercidoideae</taxon>
        <taxon>Cercideae</taxon>
        <taxon>Bauhiniinae</taxon>
        <taxon>Bauhinia</taxon>
    </lineage>
</organism>
<comment type="caution">
    <text evidence="1">The sequence shown here is derived from an EMBL/GenBank/DDBJ whole genome shotgun (WGS) entry which is preliminary data.</text>
</comment>